<feature type="compositionally biased region" description="Low complexity" evidence="1">
    <location>
        <begin position="264"/>
        <end position="275"/>
    </location>
</feature>
<gene>
    <name evidence="2" type="ORF">L3Y34_019290</name>
</gene>
<dbReference type="AlphaFoldDB" id="A0AAE9DMI1"/>
<feature type="region of interest" description="Disordered" evidence="1">
    <location>
        <begin position="258"/>
        <end position="278"/>
    </location>
</feature>
<proteinExistence type="predicted"/>
<name>A0AAE9DMI1_CAEBR</name>
<feature type="compositionally biased region" description="Basic and acidic residues" evidence="1">
    <location>
        <begin position="164"/>
        <end position="185"/>
    </location>
</feature>
<reference evidence="2 3" key="1">
    <citation type="submission" date="2022-05" db="EMBL/GenBank/DDBJ databases">
        <title>Chromosome-level reference genomes for two strains of Caenorhabditis briggsae: an improved platform for comparative genomics.</title>
        <authorList>
            <person name="Stevens L."/>
            <person name="Andersen E.C."/>
        </authorList>
    </citation>
    <scope>NUCLEOTIDE SEQUENCE [LARGE SCALE GENOMIC DNA]</scope>
    <source>
        <strain evidence="2">QX1410_ONT</strain>
        <tissue evidence="2">Whole-organism</tissue>
    </source>
</reference>
<protein>
    <submittedName>
        <fullName evidence="2">Uncharacterized protein</fullName>
    </submittedName>
</protein>
<dbReference type="Proteomes" id="UP000827892">
    <property type="component" value="Chromosome II"/>
</dbReference>
<evidence type="ECO:0000256" key="1">
    <source>
        <dbReference type="SAM" id="MobiDB-lite"/>
    </source>
</evidence>
<organism evidence="2 3">
    <name type="scientific">Caenorhabditis briggsae</name>
    <dbReference type="NCBI Taxonomy" id="6238"/>
    <lineage>
        <taxon>Eukaryota</taxon>
        <taxon>Metazoa</taxon>
        <taxon>Ecdysozoa</taxon>
        <taxon>Nematoda</taxon>
        <taxon>Chromadorea</taxon>
        <taxon>Rhabditida</taxon>
        <taxon>Rhabditina</taxon>
        <taxon>Rhabditomorpha</taxon>
        <taxon>Rhabditoidea</taxon>
        <taxon>Rhabditidae</taxon>
        <taxon>Peloderinae</taxon>
        <taxon>Caenorhabditis</taxon>
    </lineage>
</organism>
<evidence type="ECO:0000313" key="3">
    <source>
        <dbReference type="Proteomes" id="UP000827892"/>
    </source>
</evidence>
<evidence type="ECO:0000313" key="2">
    <source>
        <dbReference type="EMBL" id="ULU08105.1"/>
    </source>
</evidence>
<dbReference type="EMBL" id="CP090892">
    <property type="protein sequence ID" value="ULU08105.1"/>
    <property type="molecule type" value="Genomic_DNA"/>
</dbReference>
<feature type="compositionally biased region" description="Low complexity" evidence="1">
    <location>
        <begin position="109"/>
        <end position="124"/>
    </location>
</feature>
<sequence length="438" mass="49437">MSQPLDGPQMGTMEHVPTDEDLPEFESIFKKIVENVLLAFESKTVIKPRFTVICRSTLRSERRTIGASSENDVKKYEKKEEHFVRDHSYAMPQYNQPQIRAEAPESAKSAGSIEQSSEGIESSSLTAQASKSRAIPHVKHPKSEQTFIFEHQEKQTTSGVEDSIEPKAKRPKVENQVESEHHETTGTDTDSLLEVKTELLETDDHVESEPHGASGLRFNESSRDIKPRIINESILRKLVSSSSSNDVTLDELLESHDIKPTDFTTPPQSPSTNNTALSRELRSKCEPTTMSYSNSPMLPKKVYPTCIRKRHLLETLQDVAQYANLNQFEKDVEKDLADMGLEQVIDAEQVLTNLQLAITNMGMFSKKGSEGSGLMKSSKAFLLMLHFAEQFDPLRHLTSDRKVESAKKENLESVIDVKDVEFQLNYLRRIFANVQINS</sequence>
<feature type="region of interest" description="Disordered" evidence="1">
    <location>
        <begin position="99"/>
        <end position="192"/>
    </location>
</feature>
<accession>A0AAE9DMI1</accession>